<feature type="transmembrane region" description="Helical" evidence="1">
    <location>
        <begin position="6"/>
        <end position="27"/>
    </location>
</feature>
<evidence type="ECO:0000313" key="3">
    <source>
        <dbReference type="Proteomes" id="UP000035369"/>
    </source>
</evidence>
<name>A0ABR5EY74_XANPE</name>
<feature type="non-terminal residue" evidence="2">
    <location>
        <position position="1"/>
    </location>
</feature>
<gene>
    <name evidence="2" type="ORF">XP315_00750</name>
</gene>
<evidence type="ECO:0000313" key="2">
    <source>
        <dbReference type="EMBL" id="KLC10819.1"/>
    </source>
</evidence>
<organism evidence="2 3">
    <name type="scientific">Xanthomonas perforans</name>
    <dbReference type="NCBI Taxonomy" id="442694"/>
    <lineage>
        <taxon>Bacteria</taxon>
        <taxon>Pseudomonadati</taxon>
        <taxon>Pseudomonadota</taxon>
        <taxon>Gammaproteobacteria</taxon>
        <taxon>Lysobacterales</taxon>
        <taxon>Lysobacteraceae</taxon>
        <taxon>Xanthomonas</taxon>
    </lineage>
</organism>
<dbReference type="InterPro" id="IPR036259">
    <property type="entry name" value="MFS_trans_sf"/>
</dbReference>
<dbReference type="EMBL" id="JZUY01000027">
    <property type="protein sequence ID" value="KLC10819.1"/>
    <property type="molecule type" value="Genomic_DNA"/>
</dbReference>
<dbReference type="Proteomes" id="UP000035369">
    <property type="component" value="Unassembled WGS sequence"/>
</dbReference>
<keyword evidence="1" id="KW-0812">Transmembrane</keyword>
<sequence>SAELLWASVILQNLASSYTGIALVAYMSKLVTLRAGEHYAWLTSFYSIFGRVLAGFSGLAVAYLTTRYGQSLGYGTFFIVICLTCVPALLVYSLIIRNTLRERPEP</sequence>
<reference evidence="2 3" key="1">
    <citation type="submission" date="2015-02" db="EMBL/GenBank/DDBJ databases">
        <title>Whole genome sequencing of multiple isolates of three species of pepper and tomato-infecting xanthomonads reveals genetic diversity in field strains and pinpoints effectors responsible for host specificity.</title>
        <authorList>
            <person name="Schwartz A."/>
            <person name="Dahlbeck D."/>
            <person name="Staskawicz B."/>
            <person name="Bart R."/>
            <person name="Potnis N."/>
            <person name="Minsavage G."/>
            <person name="Timilsina S."/>
            <person name="Goss E."/>
            <person name="Jones J."/>
            <person name="Vallad G."/>
            <person name="Barak J."/>
            <person name="Miller S."/>
            <person name="Ritchie D."/>
            <person name="Martins J.Jr."/>
            <person name="Patane J.S."/>
            <person name="Setubal J.C."/>
        </authorList>
    </citation>
    <scope>NUCLEOTIDE SEQUENCE [LARGE SCALE GENOMIC DNA]</scope>
    <source>
        <strain evidence="2 3">Xp3-15</strain>
    </source>
</reference>
<keyword evidence="3" id="KW-1185">Reference proteome</keyword>
<protein>
    <submittedName>
        <fullName evidence="2">ABC transporter permease</fullName>
    </submittedName>
</protein>
<proteinExistence type="predicted"/>
<dbReference type="SUPFAM" id="SSF103473">
    <property type="entry name" value="MFS general substrate transporter"/>
    <property type="match status" value="1"/>
</dbReference>
<feature type="transmembrane region" description="Helical" evidence="1">
    <location>
        <begin position="76"/>
        <end position="96"/>
    </location>
</feature>
<keyword evidence="1" id="KW-0472">Membrane</keyword>
<comment type="caution">
    <text evidence="2">The sequence shown here is derived from an EMBL/GenBank/DDBJ whole genome shotgun (WGS) entry which is preliminary data.</text>
</comment>
<keyword evidence="1" id="KW-1133">Transmembrane helix</keyword>
<accession>A0ABR5EY74</accession>
<feature type="transmembrane region" description="Helical" evidence="1">
    <location>
        <begin position="39"/>
        <end position="64"/>
    </location>
</feature>
<evidence type="ECO:0000256" key="1">
    <source>
        <dbReference type="SAM" id="Phobius"/>
    </source>
</evidence>